<comment type="caution">
    <text evidence="2">The sequence shown here is derived from an EMBL/GenBank/DDBJ whole genome shotgun (WGS) entry which is preliminary data.</text>
</comment>
<dbReference type="SUPFAM" id="SSF81901">
    <property type="entry name" value="HCP-like"/>
    <property type="match status" value="1"/>
</dbReference>
<proteinExistence type="predicted"/>
<organism evidence="2 3">
    <name type="scientific">Rhizoctonia solani</name>
    <dbReference type="NCBI Taxonomy" id="456999"/>
    <lineage>
        <taxon>Eukaryota</taxon>
        <taxon>Fungi</taxon>
        <taxon>Dikarya</taxon>
        <taxon>Basidiomycota</taxon>
        <taxon>Agaricomycotina</taxon>
        <taxon>Agaricomycetes</taxon>
        <taxon>Cantharellales</taxon>
        <taxon>Ceratobasidiaceae</taxon>
        <taxon>Rhizoctonia</taxon>
    </lineage>
</organism>
<sequence>MTPKDHPHLPQSLEGLATSHRYRFQLFGELNDLESAAIFRTRALALTPDDHPKLSSRLANLAVSHSDRFERLGELNDLEKAIQYKLRALDLTPDGHPDMSQNLANLAVSYKDRFERLGELVDLGQSIQYGLRALTLTPDDDPNLSTRYGNQAVSHKDRFLRLGELSDLEQAIEYELRALALTPDGHPHLPSRFANLAGSHTHRFQLLDELSDLEQAIKYGSHALTLTPDDRWYPHLTTYLDAASAAILSSNYSLALEWLEHARCVVWNQHLMLRSPLEQLQASHPCLAIRLQTVANQLHSAGSESRDKISSSGSMNQEQVGQEHRRLAKEYNDLLTQTRALPEFEDFLRPMKVAGLLRAAKNGPIVVINCHKDRCDALLVLPEESNIAHLPLPNFTREKAQATRARIEQSLSRHGLRERGVHIRREPGHKDEFGSALAILWNDVVKPILDYLGYTSHAQTESLPHITWCPTGAASFLPLHAAGDYDQPHSRIFEYAVSSFTPTITALLASTSSNLGSNSRVLAIGQEVTPGHRLLPGSATELAYIKSHVGNRVGYSQLMDAQATPSTVLDAMEQHDWVHLACHAHQNVYDPTMSGFFLHGGTLDLASINRRTFKKKGLAFLSACQTAKGDERLPDEAVHLASGMLMAGYSSVIATMWSVVDQDAPFVADKVYGQLMIEGKVGNGEAGKALHNAIAGLREKIGEKEFGRWVPYIHIGS</sequence>
<feature type="domain" description="CHAT" evidence="1">
    <location>
        <begin position="440"/>
        <end position="716"/>
    </location>
</feature>
<evidence type="ECO:0000313" key="3">
    <source>
        <dbReference type="Proteomes" id="UP000663850"/>
    </source>
</evidence>
<accession>A0A8H3D3K4</accession>
<dbReference type="Gene3D" id="1.25.40.10">
    <property type="entry name" value="Tetratricopeptide repeat domain"/>
    <property type="match status" value="2"/>
</dbReference>
<protein>
    <recommendedName>
        <fullName evidence="1">CHAT domain-containing protein</fullName>
    </recommendedName>
</protein>
<evidence type="ECO:0000313" key="2">
    <source>
        <dbReference type="EMBL" id="CAE6512453.1"/>
    </source>
</evidence>
<evidence type="ECO:0000259" key="1">
    <source>
        <dbReference type="Pfam" id="PF12770"/>
    </source>
</evidence>
<dbReference type="EMBL" id="CAJMWZ010005902">
    <property type="protein sequence ID" value="CAE6512453.1"/>
    <property type="molecule type" value="Genomic_DNA"/>
</dbReference>
<dbReference type="Pfam" id="PF12770">
    <property type="entry name" value="CHAT"/>
    <property type="match status" value="1"/>
</dbReference>
<dbReference type="Proteomes" id="UP000663850">
    <property type="component" value="Unassembled WGS sequence"/>
</dbReference>
<dbReference type="InterPro" id="IPR024983">
    <property type="entry name" value="CHAT_dom"/>
</dbReference>
<reference evidence="2" key="1">
    <citation type="submission" date="2021-01" db="EMBL/GenBank/DDBJ databases">
        <authorList>
            <person name="Kaushik A."/>
        </authorList>
    </citation>
    <scope>NUCLEOTIDE SEQUENCE</scope>
    <source>
        <strain evidence="2">Type strain: AG8-Rh-89/</strain>
    </source>
</reference>
<dbReference type="AlphaFoldDB" id="A0A8H3D3K4"/>
<dbReference type="InterPro" id="IPR011990">
    <property type="entry name" value="TPR-like_helical_dom_sf"/>
</dbReference>
<name>A0A8H3D3K4_9AGAM</name>
<gene>
    <name evidence="2" type="ORF">RDB_LOCUS108083</name>
</gene>